<feature type="domain" description="Aldehyde dehydrogenase" evidence="4">
    <location>
        <begin position="269"/>
        <end position="407"/>
    </location>
</feature>
<evidence type="ECO:0000256" key="1">
    <source>
        <dbReference type="ARBA" id="ARBA00009986"/>
    </source>
</evidence>
<dbReference type="PANTHER" id="PTHR43720:SF2">
    <property type="entry name" value="2-AMINOMUCONIC SEMIALDEHYDE DEHYDROGENASE"/>
    <property type="match status" value="1"/>
</dbReference>
<dbReference type="InterPro" id="IPR016162">
    <property type="entry name" value="Ald_DH_N"/>
</dbReference>
<dbReference type="EC" id="1.2.1.3" evidence="5"/>
<evidence type="ECO:0000256" key="3">
    <source>
        <dbReference type="ARBA" id="ARBA00023027"/>
    </source>
</evidence>
<dbReference type="Gene3D" id="3.40.309.10">
    <property type="entry name" value="Aldehyde Dehydrogenase, Chain A, domain 2"/>
    <property type="match status" value="1"/>
</dbReference>
<protein>
    <submittedName>
        <fullName evidence="5">Aldehyde dehydrogenase</fullName>
        <ecNumber evidence="5">1.2.1.3</ecNumber>
    </submittedName>
</protein>
<dbReference type="GO" id="GO:0004029">
    <property type="term" value="F:aldehyde dehydrogenase (NAD+) activity"/>
    <property type="evidence" value="ECO:0007669"/>
    <property type="project" value="UniProtKB-EC"/>
</dbReference>
<feature type="domain" description="Aldehyde dehydrogenase" evidence="4">
    <location>
        <begin position="17"/>
        <end position="220"/>
    </location>
</feature>
<evidence type="ECO:0000313" key="5">
    <source>
        <dbReference type="EMBL" id="QJX00375.1"/>
    </source>
</evidence>
<dbReference type="RefSeq" id="WP_171475132.1">
    <property type="nucleotide sequence ID" value="NZ_CP053452.2"/>
</dbReference>
<keyword evidence="3" id="KW-0520">NAD</keyword>
<keyword evidence="2 5" id="KW-0560">Oxidoreductase</keyword>
<reference evidence="6" key="1">
    <citation type="submission" date="2020-05" db="EMBL/GenBank/DDBJ databases">
        <title>Frigoriglobus tundricola gen. nov., sp. nov., a psychrotolerant cellulolytic planctomycete of the family Gemmataceae with two divergent copies of 16S rRNA gene.</title>
        <authorList>
            <person name="Kulichevskaya I.S."/>
            <person name="Ivanova A.A."/>
            <person name="Naumoff D.G."/>
            <person name="Beletsky A.V."/>
            <person name="Rijpstra W.I.C."/>
            <person name="Sinninghe Damste J.S."/>
            <person name="Mardanov A.V."/>
            <person name="Ravin N.V."/>
            <person name="Dedysh S.N."/>
        </authorList>
    </citation>
    <scope>NUCLEOTIDE SEQUENCE [LARGE SCALE GENOMIC DNA]</scope>
    <source>
        <strain evidence="6">PL17</strain>
    </source>
</reference>
<dbReference type="Proteomes" id="UP000503447">
    <property type="component" value="Chromosome"/>
</dbReference>
<proteinExistence type="inferred from homology"/>
<accession>A0A6M5Z3S7</accession>
<evidence type="ECO:0000259" key="4">
    <source>
        <dbReference type="Pfam" id="PF00171"/>
    </source>
</evidence>
<gene>
    <name evidence="5" type="ORF">FTUN_8004</name>
</gene>
<dbReference type="KEGG" id="ftj:FTUN_8004"/>
<name>A0A6M5Z3S7_9BACT</name>
<evidence type="ECO:0000256" key="2">
    <source>
        <dbReference type="ARBA" id="ARBA00023002"/>
    </source>
</evidence>
<dbReference type="InterPro" id="IPR015590">
    <property type="entry name" value="Aldehyde_DH_dom"/>
</dbReference>
<dbReference type="Gene3D" id="3.40.605.10">
    <property type="entry name" value="Aldehyde Dehydrogenase, Chain A, domain 1"/>
    <property type="match status" value="1"/>
</dbReference>
<dbReference type="PANTHER" id="PTHR43720">
    <property type="entry name" value="2-AMINOMUCONIC SEMIALDEHYDE DEHYDROGENASE"/>
    <property type="match status" value="1"/>
</dbReference>
<evidence type="ECO:0000313" key="6">
    <source>
        <dbReference type="Proteomes" id="UP000503447"/>
    </source>
</evidence>
<dbReference type="SUPFAM" id="SSF53720">
    <property type="entry name" value="ALDH-like"/>
    <property type="match status" value="1"/>
</dbReference>
<dbReference type="InterPro" id="IPR016161">
    <property type="entry name" value="Ald_DH/histidinol_DH"/>
</dbReference>
<sequence>MIQIPALRFGKSYTSLEKATLVHHVTGEPVAEVSQVTGSMIARDLGNMERAHKELAAIPIRDILAMYKKAADYFLNAALPCGDTELTFDQYVRNLSATTGSPIVFCDRNARKVHYVLGNIEEVIGGLTRGLPLEALDSGYSTANGRMQAFYPTTDVFGAVLPSNSPGVHSLWVPSIAFKIPLLLKPGREEPWTPYRVLQAFNRAGVPANVLGFLPTDHAGSADILRLCGRSMAFGDDRSMAPYKNDHRVEIHGTGYSKILFGADQAEKWEQHLDLMVEAIAANGGRACVNASAVWTPKNADAIATGLAQRFAGVKARPWDDPHCEVSAFAKSEVAEAINNMVDEGLKTPGARDVTQEVRGTPRLVKDGRCAWLLPTVIRCDSPEHPLANKEFLFPYASVIEYPHADVLKRIGYTLAATALTDDAAFIAECLACPNIERLNIGPLPTNRLTWDQPHEGNLFTHLYKQRALQHAPRAAREPAAV</sequence>
<dbReference type="EMBL" id="CP053452">
    <property type="protein sequence ID" value="QJX00375.1"/>
    <property type="molecule type" value="Genomic_DNA"/>
</dbReference>
<dbReference type="InterPro" id="IPR016163">
    <property type="entry name" value="Ald_DH_C"/>
</dbReference>
<keyword evidence="6" id="KW-1185">Reference proteome</keyword>
<comment type="similarity">
    <text evidence="1">Belongs to the aldehyde dehydrogenase family.</text>
</comment>
<organism evidence="5 6">
    <name type="scientific">Frigoriglobus tundricola</name>
    <dbReference type="NCBI Taxonomy" id="2774151"/>
    <lineage>
        <taxon>Bacteria</taxon>
        <taxon>Pseudomonadati</taxon>
        <taxon>Planctomycetota</taxon>
        <taxon>Planctomycetia</taxon>
        <taxon>Gemmatales</taxon>
        <taxon>Gemmataceae</taxon>
        <taxon>Frigoriglobus</taxon>
    </lineage>
</organism>
<dbReference type="Pfam" id="PF00171">
    <property type="entry name" value="Aldedh"/>
    <property type="match status" value="2"/>
</dbReference>
<dbReference type="AlphaFoldDB" id="A0A6M5Z3S7"/>